<dbReference type="GO" id="GO:0016757">
    <property type="term" value="F:glycosyltransferase activity"/>
    <property type="evidence" value="ECO:0007669"/>
    <property type="project" value="InterPro"/>
</dbReference>
<dbReference type="SUPFAM" id="SSF53756">
    <property type="entry name" value="UDP-Glycosyltransferase/glycogen phosphorylase"/>
    <property type="match status" value="1"/>
</dbReference>
<keyword evidence="1" id="KW-0808">Transferase</keyword>
<reference evidence="3 4" key="1">
    <citation type="journal article" date="2016" name="Nat. Commun.">
        <title>Thousands of microbial genomes shed light on interconnected biogeochemical processes in an aquifer system.</title>
        <authorList>
            <person name="Anantharaman K."/>
            <person name="Brown C.T."/>
            <person name="Hug L.A."/>
            <person name="Sharon I."/>
            <person name="Castelle C.J."/>
            <person name="Probst A.J."/>
            <person name="Thomas B.C."/>
            <person name="Singh A."/>
            <person name="Wilkins M.J."/>
            <person name="Karaoz U."/>
            <person name="Brodie E.L."/>
            <person name="Williams K.H."/>
            <person name="Hubbard S.S."/>
            <person name="Banfield J.F."/>
        </authorList>
    </citation>
    <scope>NUCLEOTIDE SEQUENCE [LARGE SCALE GENOMIC DNA]</scope>
</reference>
<proteinExistence type="predicted"/>
<dbReference type="Proteomes" id="UP000177698">
    <property type="component" value="Unassembled WGS sequence"/>
</dbReference>
<dbReference type="EMBL" id="MGAG01000033">
    <property type="protein sequence ID" value="OGK39947.1"/>
    <property type="molecule type" value="Genomic_DNA"/>
</dbReference>
<dbReference type="STRING" id="1802056.A2954_03235"/>
<name>A0A1F7I999_9BACT</name>
<accession>A0A1F7I999</accession>
<evidence type="ECO:0000259" key="2">
    <source>
        <dbReference type="Pfam" id="PF00534"/>
    </source>
</evidence>
<dbReference type="Gene3D" id="3.40.50.2000">
    <property type="entry name" value="Glycogen Phosphorylase B"/>
    <property type="match status" value="1"/>
</dbReference>
<evidence type="ECO:0000313" key="3">
    <source>
        <dbReference type="EMBL" id="OGK39947.1"/>
    </source>
</evidence>
<feature type="domain" description="Glycosyl transferase family 1" evidence="2">
    <location>
        <begin position="176"/>
        <end position="310"/>
    </location>
</feature>
<gene>
    <name evidence="3" type="ORF">A2954_03235</name>
</gene>
<dbReference type="AlphaFoldDB" id="A0A1F7I999"/>
<protein>
    <recommendedName>
        <fullName evidence="2">Glycosyl transferase family 1 domain-containing protein</fullName>
    </recommendedName>
</protein>
<dbReference type="Pfam" id="PF00534">
    <property type="entry name" value="Glycos_transf_1"/>
    <property type="match status" value="1"/>
</dbReference>
<evidence type="ECO:0000313" key="4">
    <source>
        <dbReference type="Proteomes" id="UP000177698"/>
    </source>
</evidence>
<sequence length="336" mass="39538">MKISADGGALCIKGNFHFGNYTFTQGLIEAIGKYDTKNEYTVYSFCKKPDWLKIKKKLHYKILKPAVFWLSTRVSIEEMSHRKDIFLALNQAIPFSTKSKIISFSHGLSFYFYPQFYPDSYLVLKDLLEPMTKRSKFIVVPSRRVKTEMSKLFPKYKNFKILNYGIPNDMTVFSPVKRKKFFLFVGMNHRIKNINFIVKVFKEFKENNRRKDYKLFLVGNLQDFEDKENGVFVFSDINREAIRKLYSEAAAYLTASYYESFNFPVLEALAQNCPVIGLEGAVIPEFTKFVSTAKNSKDFMQKMVDVSQGRIKMKQRDELFKRFSWKKYVTKLKELY</sequence>
<dbReference type="PANTHER" id="PTHR46401:SF2">
    <property type="entry name" value="GLYCOSYLTRANSFERASE WBBK-RELATED"/>
    <property type="match status" value="1"/>
</dbReference>
<comment type="caution">
    <text evidence="3">The sequence shown here is derived from an EMBL/GenBank/DDBJ whole genome shotgun (WGS) entry which is preliminary data.</text>
</comment>
<dbReference type="InterPro" id="IPR001296">
    <property type="entry name" value="Glyco_trans_1"/>
</dbReference>
<dbReference type="PANTHER" id="PTHR46401">
    <property type="entry name" value="GLYCOSYLTRANSFERASE WBBK-RELATED"/>
    <property type="match status" value="1"/>
</dbReference>
<evidence type="ECO:0000256" key="1">
    <source>
        <dbReference type="ARBA" id="ARBA00022679"/>
    </source>
</evidence>
<organism evidence="3 4">
    <name type="scientific">Candidatus Roizmanbacteria bacterium RIFCSPLOWO2_01_FULL_37_12</name>
    <dbReference type="NCBI Taxonomy" id="1802056"/>
    <lineage>
        <taxon>Bacteria</taxon>
        <taxon>Candidatus Roizmaniibacteriota</taxon>
    </lineage>
</organism>